<gene>
    <name evidence="10" type="ORF">K444DRAFT_546536</name>
</gene>
<dbReference type="InterPro" id="IPR036259">
    <property type="entry name" value="MFS_trans_sf"/>
</dbReference>
<name>A0A2J6SH70_9HELO</name>
<keyword evidence="2" id="KW-0813">Transport</keyword>
<feature type="transmembrane region" description="Helical" evidence="8">
    <location>
        <begin position="214"/>
        <end position="236"/>
    </location>
</feature>
<dbReference type="FunFam" id="1.20.1250.20:FF:000266">
    <property type="entry name" value="MFS multidrug transporter, putative"/>
    <property type="match status" value="1"/>
</dbReference>
<evidence type="ECO:0000256" key="2">
    <source>
        <dbReference type="ARBA" id="ARBA00022448"/>
    </source>
</evidence>
<evidence type="ECO:0000313" key="10">
    <source>
        <dbReference type="EMBL" id="PMD50122.1"/>
    </source>
</evidence>
<feature type="transmembrane region" description="Helical" evidence="8">
    <location>
        <begin position="293"/>
        <end position="319"/>
    </location>
</feature>
<keyword evidence="5 8" id="KW-1133">Transmembrane helix</keyword>
<protein>
    <submittedName>
        <fullName evidence="10">MFS general substrate transporter</fullName>
    </submittedName>
</protein>
<sequence>MATEAAFLAHLRLVVSQSHITPQVLEHQYSGSGTEEDPYIVEFLHNDPRNPRNFPTLGKWTITILVAIATFGVTFDSSAYTGGIRQIIEQFDVNQEVATLGVSLFVLGFAIGPLLWAPLSELYGRQIVFTATYGVLSILCAGAAGSQNIQTLISLRAFAGAFGSSPLTNAGGVIADLFTAEQRGLATAFFAAAPFLGPTLGPIVGGFVGEAEGWRWIMGLMAIFNGTLWILCTLMVPETYPPVLLSMRAKKLSKITGRIYKSKLEFDMKKRTTSQVFQTSLARPWALLLREPIVLLLSTYMAIIYGTLYMMFAAFPIVFQRDRGWSAGIGGLPFCGVAVGMILAVIYTIPENKRYIKAAERTSRGAPPEQRLFPVMVGSIFLPLGLSGKFAWTNYPSIHWIVCTIATVPFGFGMVLVFLGIINYLVDAYTIYTASVLAANSVLRSVFGAVFPLFTSYMFTKLGIHWASSIPAFLSLLCVPFPFIFFKYGPAIRKRCKYAAHAARIMGEVEETEQERSSGEK</sequence>
<reference evidence="10 11" key="1">
    <citation type="submission" date="2016-04" db="EMBL/GenBank/DDBJ databases">
        <title>A degradative enzymes factory behind the ericoid mycorrhizal symbiosis.</title>
        <authorList>
            <consortium name="DOE Joint Genome Institute"/>
            <person name="Martino E."/>
            <person name="Morin E."/>
            <person name="Grelet G."/>
            <person name="Kuo A."/>
            <person name="Kohler A."/>
            <person name="Daghino S."/>
            <person name="Barry K."/>
            <person name="Choi C."/>
            <person name="Cichocki N."/>
            <person name="Clum A."/>
            <person name="Copeland A."/>
            <person name="Hainaut M."/>
            <person name="Haridas S."/>
            <person name="Labutti K."/>
            <person name="Lindquist E."/>
            <person name="Lipzen A."/>
            <person name="Khouja H.-R."/>
            <person name="Murat C."/>
            <person name="Ohm R."/>
            <person name="Olson A."/>
            <person name="Spatafora J."/>
            <person name="Veneault-Fourrey C."/>
            <person name="Henrissat B."/>
            <person name="Grigoriev I."/>
            <person name="Martin F."/>
            <person name="Perotto S."/>
        </authorList>
    </citation>
    <scope>NUCLEOTIDE SEQUENCE [LARGE SCALE GENOMIC DNA]</scope>
    <source>
        <strain evidence="10 11">E</strain>
    </source>
</reference>
<evidence type="ECO:0000256" key="5">
    <source>
        <dbReference type="ARBA" id="ARBA00022989"/>
    </source>
</evidence>
<feature type="transmembrane region" description="Helical" evidence="8">
    <location>
        <begin position="398"/>
        <end position="422"/>
    </location>
</feature>
<evidence type="ECO:0000256" key="7">
    <source>
        <dbReference type="ARBA" id="ARBA00038459"/>
    </source>
</evidence>
<feature type="transmembrane region" description="Helical" evidence="8">
    <location>
        <begin position="325"/>
        <end position="350"/>
    </location>
</feature>
<dbReference type="EMBL" id="KZ613913">
    <property type="protein sequence ID" value="PMD50122.1"/>
    <property type="molecule type" value="Genomic_DNA"/>
</dbReference>
<feature type="transmembrane region" description="Helical" evidence="8">
    <location>
        <begin position="466"/>
        <end position="486"/>
    </location>
</feature>
<dbReference type="Proteomes" id="UP000235371">
    <property type="component" value="Unassembled WGS sequence"/>
</dbReference>
<keyword evidence="3" id="KW-1003">Cell membrane</keyword>
<proteinExistence type="inferred from homology"/>
<keyword evidence="11" id="KW-1185">Reference proteome</keyword>
<evidence type="ECO:0000256" key="3">
    <source>
        <dbReference type="ARBA" id="ARBA00022475"/>
    </source>
</evidence>
<feature type="transmembrane region" description="Helical" evidence="8">
    <location>
        <begin position="57"/>
        <end position="76"/>
    </location>
</feature>
<evidence type="ECO:0000259" key="9">
    <source>
        <dbReference type="PROSITE" id="PS50850"/>
    </source>
</evidence>
<dbReference type="AlphaFoldDB" id="A0A2J6SH70"/>
<feature type="domain" description="Major facilitator superfamily (MFS) profile" evidence="9">
    <location>
        <begin position="62"/>
        <end position="490"/>
    </location>
</feature>
<dbReference type="GO" id="GO:0005886">
    <property type="term" value="C:plasma membrane"/>
    <property type="evidence" value="ECO:0007669"/>
    <property type="project" value="UniProtKB-SubCell"/>
</dbReference>
<comment type="similarity">
    <text evidence="7">Belongs to the major facilitator superfamily. DHA1 family. Polyamines/proton antiporter (TC 2.A.1.2.16) subfamily.</text>
</comment>
<dbReference type="STRING" id="1095630.A0A2J6SH70"/>
<evidence type="ECO:0000256" key="4">
    <source>
        <dbReference type="ARBA" id="ARBA00022692"/>
    </source>
</evidence>
<dbReference type="RefSeq" id="XP_024727026.1">
    <property type="nucleotide sequence ID" value="XM_024876232.1"/>
</dbReference>
<dbReference type="GeneID" id="36584311"/>
<comment type="subcellular location">
    <subcellularLocation>
        <location evidence="1">Cell membrane</location>
        <topology evidence="1">Multi-pass membrane protein</topology>
    </subcellularLocation>
</comment>
<feature type="transmembrane region" description="Helical" evidence="8">
    <location>
        <begin position="97"/>
        <end position="117"/>
    </location>
</feature>
<dbReference type="OrthoDB" id="446368at2759"/>
<dbReference type="InParanoid" id="A0A2J6SH70"/>
<keyword evidence="6 8" id="KW-0472">Membrane</keyword>
<dbReference type="Pfam" id="PF07690">
    <property type="entry name" value="MFS_1"/>
    <property type="match status" value="1"/>
</dbReference>
<dbReference type="Gene3D" id="1.20.1250.20">
    <property type="entry name" value="MFS general substrate transporter like domains"/>
    <property type="match status" value="1"/>
</dbReference>
<feature type="transmembrane region" description="Helical" evidence="8">
    <location>
        <begin position="123"/>
        <end position="146"/>
    </location>
</feature>
<dbReference type="InterPro" id="IPR020846">
    <property type="entry name" value="MFS_dom"/>
</dbReference>
<evidence type="ECO:0000256" key="1">
    <source>
        <dbReference type="ARBA" id="ARBA00004651"/>
    </source>
</evidence>
<evidence type="ECO:0000256" key="6">
    <source>
        <dbReference type="ARBA" id="ARBA00023136"/>
    </source>
</evidence>
<evidence type="ECO:0000313" key="11">
    <source>
        <dbReference type="Proteomes" id="UP000235371"/>
    </source>
</evidence>
<dbReference type="CDD" id="cd17323">
    <property type="entry name" value="MFS_Tpo1_MDR_like"/>
    <property type="match status" value="1"/>
</dbReference>
<dbReference type="InterPro" id="IPR011701">
    <property type="entry name" value="MFS"/>
</dbReference>
<dbReference type="GO" id="GO:0022857">
    <property type="term" value="F:transmembrane transporter activity"/>
    <property type="evidence" value="ECO:0007669"/>
    <property type="project" value="InterPro"/>
</dbReference>
<dbReference type="PANTHER" id="PTHR23502">
    <property type="entry name" value="MAJOR FACILITATOR SUPERFAMILY"/>
    <property type="match status" value="1"/>
</dbReference>
<accession>A0A2J6SH70</accession>
<dbReference type="PROSITE" id="PS50850">
    <property type="entry name" value="MFS"/>
    <property type="match status" value="1"/>
</dbReference>
<organism evidence="10 11">
    <name type="scientific">Hyaloscypha bicolor E</name>
    <dbReference type="NCBI Taxonomy" id="1095630"/>
    <lineage>
        <taxon>Eukaryota</taxon>
        <taxon>Fungi</taxon>
        <taxon>Dikarya</taxon>
        <taxon>Ascomycota</taxon>
        <taxon>Pezizomycotina</taxon>
        <taxon>Leotiomycetes</taxon>
        <taxon>Helotiales</taxon>
        <taxon>Hyaloscyphaceae</taxon>
        <taxon>Hyaloscypha</taxon>
        <taxon>Hyaloscypha bicolor</taxon>
    </lineage>
</organism>
<feature type="transmembrane region" description="Helical" evidence="8">
    <location>
        <begin position="429"/>
        <end position="454"/>
    </location>
</feature>
<dbReference type="PANTHER" id="PTHR23502:SF186">
    <property type="entry name" value="MAJOR FACILITATOR SUPERFAMILY (MFS) PROFILE DOMAIN-CONTAINING PROTEIN"/>
    <property type="match status" value="1"/>
</dbReference>
<keyword evidence="4 8" id="KW-0812">Transmembrane</keyword>
<dbReference type="SUPFAM" id="SSF103473">
    <property type="entry name" value="MFS general substrate transporter"/>
    <property type="match status" value="1"/>
</dbReference>
<evidence type="ECO:0000256" key="8">
    <source>
        <dbReference type="SAM" id="Phobius"/>
    </source>
</evidence>
<feature type="transmembrane region" description="Helical" evidence="8">
    <location>
        <begin position="185"/>
        <end position="208"/>
    </location>
</feature>